<sequence>MYVDGWRVVFPGGTTRHGMSPFAPSSSSSSSSSDIGTPIYAPVAATSNSDSLPSVMAVSNTSPLRSSSSSSSNLTNNVSNSGIDSSSTDSPVTPAAESLSPGNTELPTYASVASRSPKVDPPTPLSPPHILIAYPLYSLNQVASCTPPISPSHTEIVLPLSHIPRTAIAGETQVPTMKKRLFKKAKSITVSSSSNNTTSTDIAVEPAVAKTKKRIVTTRAKKDSYPISISSSPTSSTSPPPAKPLSPIITVLPTSIYGSVFSLNLEVDRPASPLISPSHTIFPPHSLSSDTELAPISQSLTLSPPPQIPQSHTEIVYPLSDLPPTAVGEQQVLKTECIQIIKPITDAKSLKKNTKTISLPNPKSTIKQTKKSILTTKNLISPKSLDVNREKHKVRKINKSNGEDRSAICYICYKRVFHLVTHLNRACFPKHGYTQPERLRILAEQKKRQRRWLNSCVTESSLYRDSVIGNDSEAYLNVNYVIDLLYQNGVLVCRDLYDKGIINKVKQSAVSLNETAQDISKLPEAPSSPSVTPIVPNVTINLTSAGSSVVGPLTQKLISQMFDEEEDHPAIEMTFLEDTDGDDQPVISVKSVSSSQWTSSDVIPLARLQTGSSNKLLQFSNVYKNEISRIGFGNKFKLESSPILNKYHSYLVDTLKLGNKMYINALVNNVNKILYFFHPDIERIEALCETQRIRPYFRQLPEELTFEGYNNYVKSLFRFLNFCENSADIKLNHPSLISNVPVIRHTLNDVRIKMSEFTRKRKADTKDDVQLEKSPKSKKIKVDESETHCFNALVNFIVPKFNILADDELPSFAEIRNMAIENNPGVKLDKPMITRIRDRLKYQRSLLHVSDAIARFFSREYVPQSTN</sequence>
<reference evidence="2 3" key="1">
    <citation type="submission" date="2024-11" db="EMBL/GenBank/DDBJ databases">
        <title>Chromosome-level genome assembly of the freshwater bivalve Anodonta woodiana.</title>
        <authorList>
            <person name="Chen X."/>
        </authorList>
    </citation>
    <scope>NUCLEOTIDE SEQUENCE [LARGE SCALE GENOMIC DNA]</scope>
    <source>
        <strain evidence="2">MN2024</strain>
        <tissue evidence="2">Gills</tissue>
    </source>
</reference>
<name>A0ABD3VMW6_SINWO</name>
<organism evidence="2 3">
    <name type="scientific">Sinanodonta woodiana</name>
    <name type="common">Chinese pond mussel</name>
    <name type="synonym">Anodonta woodiana</name>
    <dbReference type="NCBI Taxonomy" id="1069815"/>
    <lineage>
        <taxon>Eukaryota</taxon>
        <taxon>Metazoa</taxon>
        <taxon>Spiralia</taxon>
        <taxon>Lophotrochozoa</taxon>
        <taxon>Mollusca</taxon>
        <taxon>Bivalvia</taxon>
        <taxon>Autobranchia</taxon>
        <taxon>Heteroconchia</taxon>
        <taxon>Palaeoheterodonta</taxon>
        <taxon>Unionida</taxon>
        <taxon>Unionoidea</taxon>
        <taxon>Unionidae</taxon>
        <taxon>Unioninae</taxon>
        <taxon>Sinanodonta</taxon>
    </lineage>
</organism>
<protein>
    <submittedName>
        <fullName evidence="2">Uncharacterized protein</fullName>
    </submittedName>
</protein>
<evidence type="ECO:0000313" key="2">
    <source>
        <dbReference type="EMBL" id="KAL3862926.1"/>
    </source>
</evidence>
<comment type="caution">
    <text evidence="2">The sequence shown here is derived from an EMBL/GenBank/DDBJ whole genome shotgun (WGS) entry which is preliminary data.</text>
</comment>
<evidence type="ECO:0000313" key="3">
    <source>
        <dbReference type="Proteomes" id="UP001634394"/>
    </source>
</evidence>
<accession>A0ABD3VMW6</accession>
<dbReference type="AlphaFoldDB" id="A0ABD3VMW6"/>
<proteinExistence type="predicted"/>
<dbReference type="EMBL" id="JBJQND010000010">
    <property type="protein sequence ID" value="KAL3862926.1"/>
    <property type="molecule type" value="Genomic_DNA"/>
</dbReference>
<evidence type="ECO:0000256" key="1">
    <source>
        <dbReference type="SAM" id="MobiDB-lite"/>
    </source>
</evidence>
<dbReference type="Proteomes" id="UP001634394">
    <property type="component" value="Unassembled WGS sequence"/>
</dbReference>
<dbReference type="PANTHER" id="PTHR47306">
    <property type="entry name" value="SI:CH211-178J18.4-RELATED"/>
    <property type="match status" value="1"/>
</dbReference>
<feature type="compositionally biased region" description="Polar residues" evidence="1">
    <location>
        <begin position="100"/>
        <end position="114"/>
    </location>
</feature>
<gene>
    <name evidence="2" type="ORF">ACJMK2_004709</name>
</gene>
<feature type="compositionally biased region" description="Low complexity" evidence="1">
    <location>
        <begin position="58"/>
        <end position="90"/>
    </location>
</feature>
<keyword evidence="3" id="KW-1185">Reference proteome</keyword>
<dbReference type="PANTHER" id="PTHR47306:SF2">
    <property type="entry name" value="CORE-BINDING (CB) DOMAIN-CONTAINING PROTEIN"/>
    <property type="match status" value="1"/>
</dbReference>
<feature type="region of interest" description="Disordered" evidence="1">
    <location>
        <begin position="13"/>
        <end position="124"/>
    </location>
</feature>